<sequence>MNNNNNNKHTNRNSSNNGNNNENYNNIRNNSSGLVGSNLNVPPGMGGMSNLNGMGQPGNQLHGNMSKMHGNLKNISSNLNSLASNMKHSMSGYANGMPGGMSNIPVGVNNMCSGMSNIPSGMNTLPGGHGNISMIRSSANAPMGNMNSKMNISNSSVNMQTDMNLKNRIQMGSSDIPNASRNMNNLFSKSSNNNNSISNNNSNNNNNLRENIVKNLNYNYNNVNYNSMMKSNIEMNNKLFNGDSVGKPPQDSNNANKNAENFANRFNSNKMVVQTSVNNKLYRNSDGTSMNRFYVNDMKNVESNMIQLNNKMNNVKDSQSGAISQYREKEYLENIYKNRDKYMLGKSEKDNLYISPKQLSSLNSANTPSGNTVSSGTMSGVTGMSSASPHERNLKSLDGPPMYNPMNITPMGAKTNMNKVFTFNQNDKGNFHAEALANAKLNNQAKDANYSHMNKAVNMLFKEQTNYGPYGWQPDGNPPGSAKPFFTAPNALLDARTYNKNVQILKEQKNGNEDKQVRYNNLIEGNNPNSGPNPENATMAPSPFGRISMNNQKMNLKTGDFSNSPIPGGVIPSSNHHANVPTHIDNADAYKFYVNKENLNAKEGPHFANPVNILKDNKGKSTSVKKYTNQSKIMKQTDQAENSTPSVCKMDADLVNKKGNDNDGTVTGATINMNNSRAYEEMKMDNNGVPFDKTGNNSTHFNGDPSKENNIHTIDLTKGAGGSIISSSSPYSTGVYNISSSKNAINGNETDMLGSYNQNAQTEQKVDSENLKKNEQVEEKKRKKKREKKEDKGKDKNIEMAKNEKGGLFPFEQNSKGKKKNLDYNNNLYNITESSEQGVLNSTTQSMLQTTDGCMSSRGLNVTPGTDMIRNMHLDMQMGAPMNGSLNASMKESMNESMSASLNASLNATPNESLNTSMNFPSNVNDQKNLQNKNNFFLANYDPNKNAANVFVDKDKSMPNRMDLLNEDDLGSSKMKKNLSDLYGGEITPLTPEQMESDRKLIALTQLFGDVIDENDNMASSKISDGVMENKPPYSPTPSPFKNNAPPNLELLKNMSLDTLLNNLNIDKDVLEILKEKINNINRNINVTIRSGVHHEGITEPKGERENFDLAKLLTLFDDFINWYENNLIQIKLQLQNVSFCLLLEIFILILTNSSGHISDFKKKYLNKFSAYEPVTKFLSTCVNLSQMFEISLVRFKEKNAKHVVHMTKLGKKSLWQYLTVYGGISLYNLITTKIKIVEVEDQERNFNFFNSFISANFLYNAKLDFPVMWSLPSIYLTKEEIVEDESNKPGCEKEENHYVPNENCDAFYYYKHILKVQKKNRLRVTKNRMPSMLYYCLNNCNDMTCAEISGLDGSFVATAHSNNVIKLWNIKQAQMNKIKEKKKDMEKISNVNINDTMTRRHDYLDEHNATSIDLNYDDENDGICTLYGNVFNVTSLCFGESNKILLSGNVNGDVYLYSTVSNKNYVKYVGGHTPIWSLDTAFLGYFFCSSEDDGNLRIYSTNRTYPFITYTYNCPANVSKYHYNSTLVACGYYDNYVHLYDVRVNSFIKRFKNNYPSNQGVTSLSFSKNGRLLSYAGGYTNNINLIDLAMDKFIDVEDKMAVSAEPCHSDAEYTKTYKPFETNLDTNMPNVTNEGTQNGRVALGTDLNSFEDRILSIDFSYDNNLLVSMSCNNLIDFYNCSKASHEIKHSTEKKKIKLEESKGGRNRPYIKLSKSYGVKHSNLMSAKFTPENVLLLFGINTLI</sequence>
<dbReference type="RefSeq" id="XP_019914775.1">
    <property type="nucleotide sequence ID" value="XM_020059532.1"/>
</dbReference>
<dbReference type="KEGG" id="pcot:PCOAH_00027270"/>
<keyword evidence="2" id="KW-0539">Nucleus</keyword>
<dbReference type="GO" id="GO:0005669">
    <property type="term" value="C:transcription factor TFIID complex"/>
    <property type="evidence" value="ECO:0007669"/>
    <property type="project" value="TreeGrafter"/>
</dbReference>
<dbReference type="SMART" id="SM00320">
    <property type="entry name" value="WD40"/>
    <property type="match status" value="6"/>
</dbReference>
<organism evidence="5 6">
    <name type="scientific">Plasmodium coatneyi</name>
    <dbReference type="NCBI Taxonomy" id="208452"/>
    <lineage>
        <taxon>Eukaryota</taxon>
        <taxon>Sar</taxon>
        <taxon>Alveolata</taxon>
        <taxon>Apicomplexa</taxon>
        <taxon>Aconoidasida</taxon>
        <taxon>Haemosporida</taxon>
        <taxon>Plasmodiidae</taxon>
        <taxon>Plasmodium</taxon>
    </lineage>
</organism>
<dbReference type="Proteomes" id="UP000092716">
    <property type="component" value="Chromosome 9"/>
</dbReference>
<feature type="region of interest" description="Disordered" evidence="4">
    <location>
        <begin position="760"/>
        <end position="818"/>
    </location>
</feature>
<dbReference type="EMBL" id="CP016247">
    <property type="protein sequence ID" value="ANQ08080.1"/>
    <property type="molecule type" value="Genomic_DNA"/>
</dbReference>
<dbReference type="InterPro" id="IPR015943">
    <property type="entry name" value="WD40/YVTN_repeat-like_dom_sf"/>
</dbReference>
<feature type="region of interest" description="Disordered" evidence="4">
    <location>
        <begin position="1"/>
        <end position="36"/>
    </location>
</feature>
<dbReference type="PANTHER" id="PTHR19879:SF1">
    <property type="entry name" value="CANNONBALL-RELATED"/>
    <property type="match status" value="1"/>
</dbReference>
<evidence type="ECO:0000256" key="2">
    <source>
        <dbReference type="ARBA" id="ARBA00023242"/>
    </source>
</evidence>
<evidence type="ECO:0000313" key="6">
    <source>
        <dbReference type="Proteomes" id="UP000092716"/>
    </source>
</evidence>
<feature type="region of interest" description="Disordered" evidence="4">
    <location>
        <begin position="363"/>
        <end position="390"/>
    </location>
</feature>
<dbReference type="Gene3D" id="2.130.10.10">
    <property type="entry name" value="YVTN repeat-like/Quinoprotein amine dehydrogenase"/>
    <property type="match status" value="2"/>
</dbReference>
<gene>
    <name evidence="5" type="ORF">PCOAH_00027270</name>
</gene>
<dbReference type="InterPro" id="IPR037264">
    <property type="entry name" value="TFIID_NTD2_sf"/>
</dbReference>
<keyword evidence="3" id="KW-0175">Coiled coil</keyword>
<feature type="compositionally biased region" description="Low complexity" evidence="4">
    <location>
        <begin position="182"/>
        <end position="208"/>
    </location>
</feature>
<dbReference type="OrthoDB" id="10266330at2759"/>
<evidence type="ECO:0000256" key="1">
    <source>
        <dbReference type="ARBA" id="ARBA00004123"/>
    </source>
</evidence>
<dbReference type="VEuPathDB" id="PlasmoDB:PCOAH_00027270"/>
<dbReference type="Gene3D" id="1.25.40.500">
    <property type="entry name" value="TFIID subunit TAF5, NTD2 domain"/>
    <property type="match status" value="1"/>
</dbReference>
<evidence type="ECO:0000256" key="4">
    <source>
        <dbReference type="SAM" id="MobiDB-lite"/>
    </source>
</evidence>
<feature type="compositionally biased region" description="Low complexity" evidence="4">
    <location>
        <begin position="369"/>
        <end position="388"/>
    </location>
</feature>
<protein>
    <submittedName>
        <fullName evidence="5">Uncharacterized protein</fullName>
    </submittedName>
</protein>
<dbReference type="SUPFAM" id="SSF50978">
    <property type="entry name" value="WD40 repeat-like"/>
    <property type="match status" value="1"/>
</dbReference>
<feature type="compositionally biased region" description="Basic and acidic residues" evidence="4">
    <location>
        <begin position="764"/>
        <end position="780"/>
    </location>
</feature>
<dbReference type="GO" id="GO:0006367">
    <property type="term" value="P:transcription initiation at RNA polymerase II promoter"/>
    <property type="evidence" value="ECO:0007669"/>
    <property type="project" value="TreeGrafter"/>
</dbReference>
<comment type="subcellular location">
    <subcellularLocation>
        <location evidence="1">Nucleus</location>
    </subcellularLocation>
</comment>
<name>A0A1B1DZB5_9APIC</name>
<evidence type="ECO:0000256" key="3">
    <source>
        <dbReference type="SAM" id="Coils"/>
    </source>
</evidence>
<dbReference type="GeneID" id="30909455"/>
<accession>A0A1B1DZB5</accession>
<evidence type="ECO:0000313" key="5">
    <source>
        <dbReference type="EMBL" id="ANQ08080.1"/>
    </source>
</evidence>
<dbReference type="SUPFAM" id="SSF160897">
    <property type="entry name" value="Taf5 N-terminal domain-like"/>
    <property type="match status" value="1"/>
</dbReference>
<dbReference type="InterPro" id="IPR001680">
    <property type="entry name" value="WD40_rpt"/>
</dbReference>
<feature type="compositionally biased region" description="Basic and acidic residues" evidence="4">
    <location>
        <begin position="788"/>
        <end position="805"/>
    </location>
</feature>
<dbReference type="InterPro" id="IPR036322">
    <property type="entry name" value="WD40_repeat_dom_sf"/>
</dbReference>
<reference evidence="6" key="1">
    <citation type="submission" date="2016-06" db="EMBL/GenBank/DDBJ databases">
        <title>First high quality genome sequence of Plasmodium coatneyi using continuous long reads from single molecule, real-time sequencing.</title>
        <authorList>
            <person name="Chien J.-T."/>
            <person name="Pakala S.B."/>
            <person name="Geraldo J.A."/>
            <person name="Lapp S.A."/>
            <person name="Barnwell J.W."/>
            <person name="Kissinger J.C."/>
            <person name="Galinski M.R."/>
            <person name="Humphrey J.C."/>
        </authorList>
    </citation>
    <scope>NUCLEOTIDE SEQUENCE [LARGE SCALE GENOMIC DNA]</scope>
    <source>
        <strain evidence="6">Hackeri</strain>
    </source>
</reference>
<feature type="region of interest" description="Disordered" evidence="4">
    <location>
        <begin position="173"/>
        <end position="208"/>
    </location>
</feature>
<feature type="coiled-coil region" evidence="3">
    <location>
        <begin position="291"/>
        <end position="318"/>
    </location>
</feature>
<keyword evidence="6" id="KW-1185">Reference proteome</keyword>
<dbReference type="PANTHER" id="PTHR19879">
    <property type="entry name" value="TRANSCRIPTION INITIATION FACTOR TFIID"/>
    <property type="match status" value="1"/>
</dbReference>
<dbReference type="GO" id="GO:0016251">
    <property type="term" value="F:RNA polymerase II general transcription initiation factor activity"/>
    <property type="evidence" value="ECO:0007669"/>
    <property type="project" value="TreeGrafter"/>
</dbReference>
<feature type="region of interest" description="Disordered" evidence="4">
    <location>
        <begin position="1022"/>
        <end position="1045"/>
    </location>
</feature>
<proteinExistence type="predicted"/>
<feature type="coiled-coil region" evidence="3">
    <location>
        <begin position="1064"/>
        <end position="1091"/>
    </location>
</feature>